<feature type="transmembrane region" description="Helical" evidence="1">
    <location>
        <begin position="21"/>
        <end position="41"/>
    </location>
</feature>
<reference evidence="2" key="1">
    <citation type="submission" date="2018-02" db="EMBL/GenBank/DDBJ databases">
        <title>Rhizophora mucronata_Transcriptome.</title>
        <authorList>
            <person name="Meera S.P."/>
            <person name="Sreeshan A."/>
            <person name="Augustine A."/>
        </authorList>
    </citation>
    <scope>NUCLEOTIDE SEQUENCE</scope>
    <source>
        <tissue evidence="2">Leaf</tissue>
    </source>
</reference>
<organism evidence="2">
    <name type="scientific">Rhizophora mucronata</name>
    <name type="common">Asiatic mangrove</name>
    <dbReference type="NCBI Taxonomy" id="61149"/>
    <lineage>
        <taxon>Eukaryota</taxon>
        <taxon>Viridiplantae</taxon>
        <taxon>Streptophyta</taxon>
        <taxon>Embryophyta</taxon>
        <taxon>Tracheophyta</taxon>
        <taxon>Spermatophyta</taxon>
        <taxon>Magnoliopsida</taxon>
        <taxon>eudicotyledons</taxon>
        <taxon>Gunneridae</taxon>
        <taxon>Pentapetalae</taxon>
        <taxon>rosids</taxon>
        <taxon>fabids</taxon>
        <taxon>Malpighiales</taxon>
        <taxon>Rhizophoraceae</taxon>
        <taxon>Rhizophora</taxon>
    </lineage>
</organism>
<protein>
    <submittedName>
        <fullName evidence="2">Uncharacterized protein</fullName>
    </submittedName>
</protein>
<accession>A0A2P2PMF1</accession>
<keyword evidence="1" id="KW-0812">Transmembrane</keyword>
<sequence length="60" mass="6494">MSEFSDNLLQYLGSSRDCKNLLLSIISLFLAPLTLTFTQSLGSDTLPNLSQTVVRGSLAC</sequence>
<evidence type="ECO:0000313" key="2">
    <source>
        <dbReference type="EMBL" id="MBX55912.1"/>
    </source>
</evidence>
<keyword evidence="1" id="KW-0472">Membrane</keyword>
<evidence type="ECO:0000256" key="1">
    <source>
        <dbReference type="SAM" id="Phobius"/>
    </source>
</evidence>
<dbReference type="EMBL" id="GGEC01075428">
    <property type="protein sequence ID" value="MBX55912.1"/>
    <property type="molecule type" value="Transcribed_RNA"/>
</dbReference>
<name>A0A2P2PMF1_RHIMU</name>
<proteinExistence type="predicted"/>
<dbReference type="AlphaFoldDB" id="A0A2P2PMF1"/>
<keyword evidence="1" id="KW-1133">Transmembrane helix</keyword>